<name>A0A2N7IMI3_9VIBR</name>
<gene>
    <name evidence="1" type="ORF">BCT74_02610</name>
</gene>
<protein>
    <submittedName>
        <fullName evidence="1">Uncharacterized protein</fullName>
    </submittedName>
</protein>
<accession>A0A2N7IMI3</accession>
<evidence type="ECO:0000313" key="2">
    <source>
        <dbReference type="Proteomes" id="UP000235746"/>
    </source>
</evidence>
<dbReference type="EMBL" id="MCYL01000002">
    <property type="protein sequence ID" value="PML59449.1"/>
    <property type="molecule type" value="Genomic_DNA"/>
</dbReference>
<sequence>MGTMIDEFFKKTDDTEVIFECVSTPTDIEVMLRTFRYHLKGNDATTAIDSEIQEYKELVMKADNPMTLLRELEYQYFTDAIARLKG</sequence>
<dbReference type="RefSeq" id="WP_102558408.1">
    <property type="nucleotide sequence ID" value="NZ_MCYL01000002.1"/>
</dbReference>
<comment type="caution">
    <text evidence="1">The sequence shown here is derived from an EMBL/GenBank/DDBJ whole genome shotgun (WGS) entry which is preliminary data.</text>
</comment>
<organism evidence="1 2">
    <name type="scientific">Vibrio lentus</name>
    <dbReference type="NCBI Taxonomy" id="136468"/>
    <lineage>
        <taxon>Bacteria</taxon>
        <taxon>Pseudomonadati</taxon>
        <taxon>Pseudomonadota</taxon>
        <taxon>Gammaproteobacteria</taxon>
        <taxon>Vibrionales</taxon>
        <taxon>Vibrionaceae</taxon>
        <taxon>Vibrio</taxon>
    </lineage>
</organism>
<dbReference type="AlphaFoldDB" id="A0A2N7IMI3"/>
<evidence type="ECO:0000313" key="1">
    <source>
        <dbReference type="EMBL" id="PML59449.1"/>
    </source>
</evidence>
<reference evidence="2" key="1">
    <citation type="submission" date="2016-07" db="EMBL/GenBank/DDBJ databases">
        <title>Nontailed viruses are major unrecognized killers of bacteria in the ocean.</title>
        <authorList>
            <person name="Kauffman K."/>
            <person name="Hussain F."/>
            <person name="Yang J."/>
            <person name="Arevalo P."/>
            <person name="Brown J."/>
            <person name="Cutler M."/>
            <person name="Kelly L."/>
            <person name="Polz M.F."/>
        </authorList>
    </citation>
    <scope>NUCLEOTIDE SEQUENCE [LARGE SCALE GENOMIC DNA]</scope>
    <source>
        <strain evidence="2">10N.261.51.B8</strain>
    </source>
</reference>
<proteinExistence type="predicted"/>
<dbReference type="Proteomes" id="UP000235746">
    <property type="component" value="Unassembled WGS sequence"/>
</dbReference>